<reference evidence="3 4" key="1">
    <citation type="submission" date="2024-02" db="EMBL/GenBank/DDBJ databases">
        <title>De novo assembly and annotation of 12 fungi associated with fruit tree decline syndrome in Ontario, Canada.</title>
        <authorList>
            <person name="Sulman M."/>
            <person name="Ellouze W."/>
            <person name="Ilyukhin E."/>
        </authorList>
    </citation>
    <scope>NUCLEOTIDE SEQUENCE [LARGE SCALE GENOMIC DNA]</scope>
    <source>
        <strain evidence="3 4">M97-236</strain>
    </source>
</reference>
<dbReference type="Pfam" id="PF00106">
    <property type="entry name" value="adh_short"/>
    <property type="match status" value="1"/>
</dbReference>
<dbReference type="SUPFAM" id="SSF51735">
    <property type="entry name" value="NAD(P)-binding Rossmann-fold domains"/>
    <property type="match status" value="1"/>
</dbReference>
<evidence type="ECO:0000256" key="2">
    <source>
        <dbReference type="ARBA" id="ARBA00023002"/>
    </source>
</evidence>
<protein>
    <recommendedName>
        <fullName evidence="5">Short-chain dehydrogenase</fullName>
    </recommendedName>
</protein>
<dbReference type="InterPro" id="IPR036291">
    <property type="entry name" value="NAD(P)-bd_dom_sf"/>
</dbReference>
<evidence type="ECO:0000256" key="1">
    <source>
        <dbReference type="ARBA" id="ARBA00006484"/>
    </source>
</evidence>
<evidence type="ECO:0000313" key="3">
    <source>
        <dbReference type="EMBL" id="KAL1595478.1"/>
    </source>
</evidence>
<gene>
    <name evidence="3" type="ORF">SLS59_008412</name>
</gene>
<evidence type="ECO:0000313" key="4">
    <source>
        <dbReference type="Proteomes" id="UP001521222"/>
    </source>
</evidence>
<dbReference type="PANTHER" id="PTHR24320:SF272">
    <property type="entry name" value="NAD(P)-BINDING ROSSMANN-FOLD SUPERFAMILY PROTEIN"/>
    <property type="match status" value="1"/>
</dbReference>
<dbReference type="Gene3D" id="3.40.50.720">
    <property type="entry name" value="NAD(P)-binding Rossmann-like Domain"/>
    <property type="match status" value="1"/>
</dbReference>
<comment type="caution">
    <text evidence="3">The sequence shown here is derived from an EMBL/GenBank/DDBJ whole genome shotgun (WGS) entry which is preliminary data.</text>
</comment>
<name>A0ABR3QTI3_9PLEO</name>
<sequence>MSRYAEAHKLANLNGPGDARPTALQIIKDEGLTGKLADKVFLITGVSSGIGIETLRALHTTGAHVYGTVRDVAKGQKVVDTILSENHPSGGKITLIEMSLDSLASVRSGASSFLQKSNNQLNALITNAGIMATPFSKTKDGFESQFGTNHLAHFLLFQLVKPALLASATPTYPSRVVSVTSTGHTFGPPLFDDYNFDSTPYNPWRAYGQAKTSNIWFANAIEKHFGAQHLHATSVHPGLILSSNLGTHLPAEATSIFYTPEVRRTSKSAEQGAATQVWAAVGEEWRDKGGKYLSNLAVPGRYEELEKEGATDVWSNDGWKEWAYDEEGAERLWRESFGLVGLEESS</sequence>
<organism evidence="3 4">
    <name type="scientific">Nothophoma quercina</name>
    <dbReference type="NCBI Taxonomy" id="749835"/>
    <lineage>
        <taxon>Eukaryota</taxon>
        <taxon>Fungi</taxon>
        <taxon>Dikarya</taxon>
        <taxon>Ascomycota</taxon>
        <taxon>Pezizomycotina</taxon>
        <taxon>Dothideomycetes</taxon>
        <taxon>Pleosporomycetidae</taxon>
        <taxon>Pleosporales</taxon>
        <taxon>Pleosporineae</taxon>
        <taxon>Didymellaceae</taxon>
        <taxon>Nothophoma</taxon>
    </lineage>
</organism>
<keyword evidence="4" id="KW-1185">Reference proteome</keyword>
<comment type="similarity">
    <text evidence="1">Belongs to the short-chain dehydrogenases/reductases (SDR) family.</text>
</comment>
<accession>A0ABR3QTI3</accession>
<keyword evidence="2" id="KW-0560">Oxidoreductase</keyword>
<evidence type="ECO:0008006" key="5">
    <source>
        <dbReference type="Google" id="ProtNLM"/>
    </source>
</evidence>
<dbReference type="Proteomes" id="UP001521222">
    <property type="component" value="Unassembled WGS sequence"/>
</dbReference>
<dbReference type="PANTHER" id="PTHR24320">
    <property type="entry name" value="RETINOL DEHYDROGENASE"/>
    <property type="match status" value="1"/>
</dbReference>
<dbReference type="EMBL" id="JAKIXB020000032">
    <property type="protein sequence ID" value="KAL1595478.1"/>
    <property type="molecule type" value="Genomic_DNA"/>
</dbReference>
<dbReference type="InterPro" id="IPR002347">
    <property type="entry name" value="SDR_fam"/>
</dbReference>
<dbReference type="PRINTS" id="PR00081">
    <property type="entry name" value="GDHRDH"/>
</dbReference>
<proteinExistence type="inferred from homology"/>